<dbReference type="InterPro" id="IPR011990">
    <property type="entry name" value="TPR-like_helical_dom_sf"/>
</dbReference>
<dbReference type="AlphaFoldDB" id="A0A926VK10"/>
<proteinExistence type="predicted"/>
<dbReference type="Gene3D" id="1.25.40.10">
    <property type="entry name" value="Tetratricopeptide repeat domain"/>
    <property type="match status" value="5"/>
</dbReference>
<comment type="caution">
    <text evidence="1">The sequence shown here is derived from an EMBL/GenBank/DDBJ whole genome shotgun (WGS) entry which is preliminary data.</text>
</comment>
<dbReference type="Proteomes" id="UP000641646">
    <property type="component" value="Unassembled WGS sequence"/>
</dbReference>
<protein>
    <submittedName>
        <fullName evidence="1">Uncharacterized protein</fullName>
    </submittedName>
</protein>
<dbReference type="EMBL" id="JACJPW010000113">
    <property type="protein sequence ID" value="MBD2185236.1"/>
    <property type="molecule type" value="Genomic_DNA"/>
</dbReference>
<dbReference type="RefSeq" id="WP_190473233.1">
    <property type="nucleotide sequence ID" value="NZ_JACJPW010000113.1"/>
</dbReference>
<organism evidence="1 2">
    <name type="scientific">Aerosakkonema funiforme FACHB-1375</name>
    <dbReference type="NCBI Taxonomy" id="2949571"/>
    <lineage>
        <taxon>Bacteria</taxon>
        <taxon>Bacillati</taxon>
        <taxon>Cyanobacteriota</taxon>
        <taxon>Cyanophyceae</taxon>
        <taxon>Oscillatoriophycideae</taxon>
        <taxon>Aerosakkonematales</taxon>
        <taxon>Aerosakkonemataceae</taxon>
        <taxon>Aerosakkonema</taxon>
    </lineage>
</organism>
<reference evidence="1" key="2">
    <citation type="submission" date="2020-08" db="EMBL/GenBank/DDBJ databases">
        <authorList>
            <person name="Chen M."/>
            <person name="Teng W."/>
            <person name="Zhao L."/>
            <person name="Hu C."/>
            <person name="Zhou Y."/>
            <person name="Han B."/>
            <person name="Song L."/>
            <person name="Shu W."/>
        </authorList>
    </citation>
    <scope>NUCLEOTIDE SEQUENCE</scope>
    <source>
        <strain evidence="1">FACHB-1375</strain>
    </source>
</reference>
<gene>
    <name evidence="1" type="ORF">H6G03_29885</name>
</gene>
<evidence type="ECO:0000313" key="2">
    <source>
        <dbReference type="Proteomes" id="UP000641646"/>
    </source>
</evidence>
<dbReference type="SMART" id="SM00028">
    <property type="entry name" value="TPR"/>
    <property type="match status" value="4"/>
</dbReference>
<sequence length="635" mass="68634">MVWFRSDKPNLQIDYLSTNIEIQSQSIGEFTMRSLPHTFPSMAFLLLIMAGYNQTQIAVGLPSYNLAETAHNPAIIAENLTMLGREIAAGNEQLGLQLFDRAVQVAETIEDRSTKIEALSNIAIKLAEVGQTQKARQLLDRAVQLTRKTDENFTLYQQDPALRDVAIKVAQAGFTERALQLTQTLASNTRKAEALNAIASILAEKGELETARKILLQALQKARGITGDYAYESNGSCGNEKFEILAKIAGNLSLLSQFDTALQVAKSVTGCSSATGESGENYQAWAYLGILAHMANANQVKQAWASSQNIQNDVEKAEVWSAIAVKLAGMNEVNLARSIAAQISEKIPTTTKIDSGSALRELGVKEKALRNIAVKLAEVGQFDAAKQVAETIHELTPAEIAANQDFNLGNQAREKAFTFVEIARQLAKAKQIEPALQIVNSIENGEIKALGIIAIAQELHTAGQAPQAENLLSQNLQLPAISNPDDFAVNQSIIRIAEALVKAGQIERSLQIAESLKKDDSKQEALTNIAVQLAEIGQVDRALQIANTLSLLGLKESALTKIASKYLEIGQLDRAVQVAQSLEENNKANILAKIVDAFAKLGNSETALQVAQTIPSQEIKANAIANIAARTIKSK</sequence>
<dbReference type="SUPFAM" id="SSF48452">
    <property type="entry name" value="TPR-like"/>
    <property type="match status" value="1"/>
</dbReference>
<reference evidence="1" key="1">
    <citation type="journal article" date="2015" name="ISME J.">
        <title>Draft Genome Sequence of Streptomyces incarnatus NRRL8089, which Produces the Nucleoside Antibiotic Sinefungin.</title>
        <authorList>
            <person name="Oshima K."/>
            <person name="Hattori M."/>
            <person name="Shimizu H."/>
            <person name="Fukuda K."/>
            <person name="Nemoto M."/>
            <person name="Inagaki K."/>
            <person name="Tamura T."/>
        </authorList>
    </citation>
    <scope>NUCLEOTIDE SEQUENCE</scope>
    <source>
        <strain evidence="1">FACHB-1375</strain>
    </source>
</reference>
<name>A0A926VK10_9CYAN</name>
<dbReference type="InterPro" id="IPR019734">
    <property type="entry name" value="TPR_rpt"/>
</dbReference>
<evidence type="ECO:0000313" key="1">
    <source>
        <dbReference type="EMBL" id="MBD2185236.1"/>
    </source>
</evidence>
<keyword evidence="2" id="KW-1185">Reference proteome</keyword>
<accession>A0A926VK10</accession>